<feature type="transmembrane region" description="Helical" evidence="6">
    <location>
        <begin position="341"/>
        <end position="359"/>
    </location>
</feature>
<dbReference type="CDD" id="cd07519">
    <property type="entry name" value="HAD_PTase"/>
    <property type="match status" value="1"/>
</dbReference>
<gene>
    <name evidence="7" type="primary">ubiA_1</name>
    <name evidence="7" type="ORF">PS943_00716</name>
</gene>
<sequence length="476" mass="53243">MKSTASPLVVDLDGTLLRSDLLLETGIAYVRQSPLQLLKPFQWLSNGKAVLKEGLAQATQIDVTVLPYNQAVIELIEKERVQGRPIVLATASHISLAQDIADHLQLFDQVIATHGRLNLSSHRKRDALVERYGKGGYDYVGNSQDDIAVWETAGKAYVVNPERGVHKRAMAQGNVEQVIHSNSSSTREWIKALRLHQWIKNILICLPLFTAHELTNPMMLLQALQAFLFFGLCASSVYLLNDLLDLADDRHHKSKRFRPFASGNLSILSGLIVFPLLLAAAFIGSALLLPWAFTATLLVYYALTLAYSLLLKRKMVVDVIALALLYTIRIIAGATALSLELTFWILAFSMFMFLSLALVKRYAELREAKHKGQIQKTRGRGYYPDDLEMISSMGASSGYLAVMVLAMYIHDPATTRLYAHPQIIWLACPMLLFWVSRIWMLTHRGNMHDDPVIFAVKDRTSLILGAVIGLVFWVAT</sequence>
<evidence type="ECO:0000256" key="6">
    <source>
        <dbReference type="SAM" id="Phobius"/>
    </source>
</evidence>
<feature type="transmembrane region" description="Helical" evidence="6">
    <location>
        <begin position="316"/>
        <end position="335"/>
    </location>
</feature>
<evidence type="ECO:0000256" key="4">
    <source>
        <dbReference type="ARBA" id="ARBA00022989"/>
    </source>
</evidence>
<keyword evidence="5 6" id="KW-0472">Membrane</keyword>
<feature type="transmembrane region" description="Helical" evidence="6">
    <location>
        <begin position="289"/>
        <end position="309"/>
    </location>
</feature>
<reference evidence="7 8" key="1">
    <citation type="submission" date="2019-09" db="EMBL/GenBank/DDBJ databases">
        <authorList>
            <person name="Chandra G."/>
            <person name="Truman W A."/>
        </authorList>
    </citation>
    <scope>NUCLEOTIDE SEQUENCE [LARGE SCALE GENOMIC DNA]</scope>
    <source>
        <strain evidence="7">PS943</strain>
    </source>
</reference>
<comment type="subcellular location">
    <subcellularLocation>
        <location evidence="1">Membrane</location>
        <topology evidence="1">Multi-pass membrane protein</topology>
    </subcellularLocation>
</comment>
<dbReference type="InterPro" id="IPR023214">
    <property type="entry name" value="HAD_sf"/>
</dbReference>
<feature type="transmembrane region" description="Helical" evidence="6">
    <location>
        <begin position="390"/>
        <end position="410"/>
    </location>
</feature>
<keyword evidence="2" id="KW-1003">Cell membrane</keyword>
<evidence type="ECO:0000256" key="3">
    <source>
        <dbReference type="ARBA" id="ARBA00022692"/>
    </source>
</evidence>
<keyword evidence="7" id="KW-0808">Transferase</keyword>
<dbReference type="GO" id="GO:0009247">
    <property type="term" value="P:glycolipid biosynthetic process"/>
    <property type="evidence" value="ECO:0007669"/>
    <property type="project" value="TreeGrafter"/>
</dbReference>
<feature type="transmembrane region" description="Helical" evidence="6">
    <location>
        <begin position="452"/>
        <end position="475"/>
    </location>
</feature>
<dbReference type="InterPro" id="IPR000537">
    <property type="entry name" value="UbiA_prenyltransferase"/>
</dbReference>
<feature type="transmembrane region" description="Helical" evidence="6">
    <location>
        <begin position="261"/>
        <end position="283"/>
    </location>
</feature>
<dbReference type="EMBL" id="CABVJH010000001">
    <property type="protein sequence ID" value="VVQ28118.1"/>
    <property type="molecule type" value="Genomic_DNA"/>
</dbReference>
<dbReference type="RefSeq" id="WP_150655217.1">
    <property type="nucleotide sequence ID" value="NZ_CABVJH010000001.1"/>
</dbReference>
<name>A0A5E7VZ62_PSEFL</name>
<dbReference type="InterPro" id="IPR039653">
    <property type="entry name" value="Prenyltransferase"/>
</dbReference>
<dbReference type="InterPro" id="IPR044878">
    <property type="entry name" value="UbiA_sf"/>
</dbReference>
<evidence type="ECO:0000256" key="2">
    <source>
        <dbReference type="ARBA" id="ARBA00022475"/>
    </source>
</evidence>
<dbReference type="SUPFAM" id="SSF56784">
    <property type="entry name" value="HAD-like"/>
    <property type="match status" value="1"/>
</dbReference>
<dbReference type="Proteomes" id="UP000325645">
    <property type="component" value="Unassembled WGS sequence"/>
</dbReference>
<keyword evidence="3 6" id="KW-0812">Transmembrane</keyword>
<dbReference type="EC" id="2.5.1.-" evidence="7"/>
<dbReference type="InterPro" id="IPR036412">
    <property type="entry name" value="HAD-like_sf"/>
</dbReference>
<dbReference type="Gene3D" id="1.10.357.140">
    <property type="entry name" value="UbiA prenyltransferase"/>
    <property type="match status" value="1"/>
</dbReference>
<evidence type="ECO:0000313" key="7">
    <source>
        <dbReference type="EMBL" id="VVQ28118.1"/>
    </source>
</evidence>
<proteinExistence type="predicted"/>
<dbReference type="Pfam" id="PF01040">
    <property type="entry name" value="UbiA"/>
    <property type="match status" value="1"/>
</dbReference>
<evidence type="ECO:0000313" key="8">
    <source>
        <dbReference type="Proteomes" id="UP000325645"/>
    </source>
</evidence>
<evidence type="ECO:0000256" key="1">
    <source>
        <dbReference type="ARBA" id="ARBA00004141"/>
    </source>
</evidence>
<evidence type="ECO:0000256" key="5">
    <source>
        <dbReference type="ARBA" id="ARBA00023136"/>
    </source>
</evidence>
<dbReference type="PANTHER" id="PTHR11048:SF5">
    <property type="entry name" value="DECAPRENYL-PHOSPHATE PHOSPHORIBOSYLTRANSFERASE"/>
    <property type="match status" value="1"/>
</dbReference>
<feature type="transmembrane region" description="Helical" evidence="6">
    <location>
        <begin position="422"/>
        <end position="440"/>
    </location>
</feature>
<dbReference type="NCBIfam" id="NF006088">
    <property type="entry name" value="PRK08238.1"/>
    <property type="match status" value="1"/>
</dbReference>
<protein>
    <submittedName>
        <fullName evidence="7">4-hydroxybenzoate octaprenyltransferase</fullName>
        <ecNumber evidence="7">2.5.1.-</ecNumber>
    </submittedName>
</protein>
<dbReference type="GO" id="GO:0005886">
    <property type="term" value="C:plasma membrane"/>
    <property type="evidence" value="ECO:0007669"/>
    <property type="project" value="TreeGrafter"/>
</dbReference>
<organism evidence="7 8">
    <name type="scientific">Pseudomonas fluorescens</name>
    <dbReference type="NCBI Taxonomy" id="294"/>
    <lineage>
        <taxon>Bacteria</taxon>
        <taxon>Pseudomonadati</taxon>
        <taxon>Pseudomonadota</taxon>
        <taxon>Gammaproteobacteria</taxon>
        <taxon>Pseudomonadales</taxon>
        <taxon>Pseudomonadaceae</taxon>
        <taxon>Pseudomonas</taxon>
    </lineage>
</organism>
<dbReference type="PANTHER" id="PTHR11048">
    <property type="entry name" value="PRENYLTRANSFERASES"/>
    <property type="match status" value="1"/>
</dbReference>
<dbReference type="AlphaFoldDB" id="A0A5E7VZ62"/>
<dbReference type="GO" id="GO:0016765">
    <property type="term" value="F:transferase activity, transferring alkyl or aryl (other than methyl) groups"/>
    <property type="evidence" value="ECO:0007669"/>
    <property type="project" value="InterPro"/>
</dbReference>
<accession>A0A5E7VZ62</accession>
<feature type="transmembrane region" description="Helical" evidence="6">
    <location>
        <begin position="219"/>
        <end position="240"/>
    </location>
</feature>
<dbReference type="CDD" id="cd13963">
    <property type="entry name" value="PT_UbiA_2"/>
    <property type="match status" value="1"/>
</dbReference>
<keyword evidence="4 6" id="KW-1133">Transmembrane helix</keyword>
<dbReference type="Gene3D" id="3.40.50.1000">
    <property type="entry name" value="HAD superfamily/HAD-like"/>
    <property type="match status" value="1"/>
</dbReference>